<dbReference type="InterPro" id="IPR036390">
    <property type="entry name" value="WH_DNA-bd_sf"/>
</dbReference>
<dbReference type="Pfam" id="PF00126">
    <property type="entry name" value="HTH_1"/>
    <property type="match status" value="1"/>
</dbReference>
<comment type="caution">
    <text evidence="6">The sequence shown here is derived from an EMBL/GenBank/DDBJ whole genome shotgun (WGS) entry which is preliminary data.</text>
</comment>
<comment type="similarity">
    <text evidence="1">Belongs to the LysR transcriptional regulatory family.</text>
</comment>
<dbReference type="Pfam" id="PF03466">
    <property type="entry name" value="LysR_substrate"/>
    <property type="match status" value="1"/>
</dbReference>
<evidence type="ECO:0000256" key="4">
    <source>
        <dbReference type="ARBA" id="ARBA00023163"/>
    </source>
</evidence>
<dbReference type="EMBL" id="JASNJD010000007">
    <property type="protein sequence ID" value="MDK3018383.1"/>
    <property type="molecule type" value="Genomic_DNA"/>
</dbReference>
<accession>A0ABT7F1A9</accession>
<feature type="domain" description="HTH lysR-type" evidence="5">
    <location>
        <begin position="1"/>
        <end position="58"/>
    </location>
</feature>
<protein>
    <submittedName>
        <fullName evidence="6">LysR family transcriptional regulator</fullName>
    </submittedName>
</protein>
<dbReference type="InterPro" id="IPR000847">
    <property type="entry name" value="LysR_HTH_N"/>
</dbReference>
<dbReference type="PRINTS" id="PR00039">
    <property type="entry name" value="HTHLYSR"/>
</dbReference>
<organism evidence="6 7">
    <name type="scientific">Pseudodonghicola flavimaris</name>
    <dbReference type="NCBI Taxonomy" id="3050036"/>
    <lineage>
        <taxon>Bacteria</taxon>
        <taxon>Pseudomonadati</taxon>
        <taxon>Pseudomonadota</taxon>
        <taxon>Alphaproteobacteria</taxon>
        <taxon>Rhodobacterales</taxon>
        <taxon>Paracoccaceae</taxon>
        <taxon>Pseudodonghicola</taxon>
    </lineage>
</organism>
<evidence type="ECO:0000256" key="3">
    <source>
        <dbReference type="ARBA" id="ARBA00023125"/>
    </source>
</evidence>
<dbReference type="Gene3D" id="1.10.10.10">
    <property type="entry name" value="Winged helix-like DNA-binding domain superfamily/Winged helix DNA-binding domain"/>
    <property type="match status" value="1"/>
</dbReference>
<dbReference type="InterPro" id="IPR036388">
    <property type="entry name" value="WH-like_DNA-bd_sf"/>
</dbReference>
<dbReference type="PROSITE" id="PS50931">
    <property type="entry name" value="HTH_LYSR"/>
    <property type="match status" value="1"/>
</dbReference>
<dbReference type="PANTHER" id="PTHR30419:SF8">
    <property type="entry name" value="NITROGEN ASSIMILATION TRANSCRIPTIONAL ACTIVATOR-RELATED"/>
    <property type="match status" value="1"/>
</dbReference>
<gene>
    <name evidence="6" type="ORF">QO033_11905</name>
</gene>
<dbReference type="SUPFAM" id="SSF46785">
    <property type="entry name" value="Winged helix' DNA-binding domain"/>
    <property type="match status" value="1"/>
</dbReference>
<dbReference type="Gene3D" id="3.40.190.10">
    <property type="entry name" value="Periplasmic binding protein-like II"/>
    <property type="match status" value="2"/>
</dbReference>
<dbReference type="InterPro" id="IPR005119">
    <property type="entry name" value="LysR_subst-bd"/>
</dbReference>
<dbReference type="Proteomes" id="UP001243757">
    <property type="component" value="Unassembled WGS sequence"/>
</dbReference>
<dbReference type="PANTHER" id="PTHR30419">
    <property type="entry name" value="HTH-TYPE TRANSCRIPTIONAL REGULATOR YBHD"/>
    <property type="match status" value="1"/>
</dbReference>
<keyword evidence="4" id="KW-0804">Transcription</keyword>
<sequence length="307" mass="33620">MDLQQLRYFLIVADHLNLSHAAESIGISQPALSKAMARLQARTGVRLYARNGRGIALTDAGHALRHRAAEILDRVEAAELVMSDMRAGVGGHVRLGAGPSFLAGSVPAALSSLQAEDPSLRFTLREGTTQELYDWVKTREIDCALLGWIRSPEAPTRGDAALAFSRLLVDDLVIVTRADHPLQLSPPRRFADLSAYDWVLPRMSTRLHGELDRIYRAARADPPVARVQTSSLFATCAILRRSDLMTLLARSALSDPEMAGLRPLEQGWLTLQREAFLVTQRDLPLPQATGTLIRAIRQRLADPAGGA</sequence>
<evidence type="ECO:0000259" key="5">
    <source>
        <dbReference type="PROSITE" id="PS50931"/>
    </source>
</evidence>
<keyword evidence="3" id="KW-0238">DNA-binding</keyword>
<dbReference type="SUPFAM" id="SSF53850">
    <property type="entry name" value="Periplasmic binding protein-like II"/>
    <property type="match status" value="1"/>
</dbReference>
<proteinExistence type="inferred from homology"/>
<name>A0ABT7F1A9_9RHOB</name>
<evidence type="ECO:0000313" key="7">
    <source>
        <dbReference type="Proteomes" id="UP001243757"/>
    </source>
</evidence>
<reference evidence="6 7" key="1">
    <citation type="submission" date="2023-05" db="EMBL/GenBank/DDBJ databases">
        <title>Pseudodonghicola sp. nov.</title>
        <authorList>
            <person name="Huang J."/>
        </authorList>
    </citation>
    <scope>NUCLEOTIDE SEQUENCE [LARGE SCALE GENOMIC DNA]</scope>
    <source>
        <strain evidence="6 7">IC7</strain>
    </source>
</reference>
<dbReference type="InterPro" id="IPR050950">
    <property type="entry name" value="HTH-type_LysR_regulators"/>
</dbReference>
<evidence type="ECO:0000256" key="2">
    <source>
        <dbReference type="ARBA" id="ARBA00023015"/>
    </source>
</evidence>
<evidence type="ECO:0000256" key="1">
    <source>
        <dbReference type="ARBA" id="ARBA00009437"/>
    </source>
</evidence>
<keyword evidence="2" id="KW-0805">Transcription regulation</keyword>
<keyword evidence="7" id="KW-1185">Reference proteome</keyword>
<dbReference type="RefSeq" id="WP_284481196.1">
    <property type="nucleotide sequence ID" value="NZ_JASNJD010000007.1"/>
</dbReference>
<evidence type="ECO:0000313" key="6">
    <source>
        <dbReference type="EMBL" id="MDK3018383.1"/>
    </source>
</evidence>